<evidence type="ECO:0000313" key="2">
    <source>
        <dbReference type="EMBL" id="PIL25800.1"/>
    </source>
</evidence>
<evidence type="ECO:0000256" key="1">
    <source>
        <dbReference type="SAM" id="MobiDB-lite"/>
    </source>
</evidence>
<sequence>MTDGASEILRGSCWEITDGHPGHRCSTVLKALRAFTRRWGTAEKRPWESEVGSEGTAWTTPSGNTPPTESSWSALSRGVCWGRRNRSTASSSYRNPSSNVSHRIFGARSSVKLETECPCQSTEPWSAAAKSASAKTSPKIWRISKLRRPTRVCVCVCSCAPVLASGTPFKNWRQACVPTLVAEEPGTRKR</sequence>
<dbReference type="EMBL" id="AYKW01000045">
    <property type="protein sequence ID" value="PIL25800.1"/>
    <property type="molecule type" value="Genomic_DNA"/>
</dbReference>
<proteinExistence type="predicted"/>
<keyword evidence="3" id="KW-1185">Reference proteome</keyword>
<name>A0A2G8RWA7_9APHY</name>
<comment type="caution">
    <text evidence="2">The sequence shown here is derived from an EMBL/GenBank/DDBJ whole genome shotgun (WGS) entry which is preliminary data.</text>
</comment>
<reference evidence="2 3" key="1">
    <citation type="journal article" date="2015" name="Sci. Rep.">
        <title>Chromosome-level genome map provides insights into diverse defense mechanisms in the medicinal fungus Ganoderma sinense.</title>
        <authorList>
            <person name="Zhu Y."/>
            <person name="Xu J."/>
            <person name="Sun C."/>
            <person name="Zhou S."/>
            <person name="Xu H."/>
            <person name="Nelson D.R."/>
            <person name="Qian J."/>
            <person name="Song J."/>
            <person name="Luo H."/>
            <person name="Xiang L."/>
            <person name="Li Y."/>
            <person name="Xu Z."/>
            <person name="Ji A."/>
            <person name="Wang L."/>
            <person name="Lu S."/>
            <person name="Hayward A."/>
            <person name="Sun W."/>
            <person name="Li X."/>
            <person name="Schwartz D.C."/>
            <person name="Wang Y."/>
            <person name="Chen S."/>
        </authorList>
    </citation>
    <scope>NUCLEOTIDE SEQUENCE [LARGE SCALE GENOMIC DNA]</scope>
    <source>
        <strain evidence="2 3">ZZ0214-1</strain>
    </source>
</reference>
<dbReference type="AlphaFoldDB" id="A0A2G8RWA7"/>
<feature type="region of interest" description="Disordered" evidence="1">
    <location>
        <begin position="43"/>
        <end position="73"/>
    </location>
</feature>
<feature type="compositionally biased region" description="Polar residues" evidence="1">
    <location>
        <begin position="56"/>
        <end position="73"/>
    </location>
</feature>
<organism evidence="2 3">
    <name type="scientific">Ganoderma sinense ZZ0214-1</name>
    <dbReference type="NCBI Taxonomy" id="1077348"/>
    <lineage>
        <taxon>Eukaryota</taxon>
        <taxon>Fungi</taxon>
        <taxon>Dikarya</taxon>
        <taxon>Basidiomycota</taxon>
        <taxon>Agaricomycotina</taxon>
        <taxon>Agaricomycetes</taxon>
        <taxon>Polyporales</taxon>
        <taxon>Polyporaceae</taxon>
        <taxon>Ganoderma</taxon>
    </lineage>
</organism>
<gene>
    <name evidence="2" type="ORF">GSI_11550</name>
</gene>
<accession>A0A2G8RWA7</accession>
<dbReference type="Proteomes" id="UP000230002">
    <property type="component" value="Unassembled WGS sequence"/>
</dbReference>
<protein>
    <submittedName>
        <fullName evidence="2">Uncharacterized protein</fullName>
    </submittedName>
</protein>
<evidence type="ECO:0000313" key="3">
    <source>
        <dbReference type="Proteomes" id="UP000230002"/>
    </source>
</evidence>